<reference evidence="2 3" key="1">
    <citation type="submission" date="2019-07" db="EMBL/GenBank/DDBJ databases">
        <authorList>
            <person name="Park Y.J."/>
            <person name="Jeong S.E."/>
            <person name="Jung H.S."/>
        </authorList>
    </citation>
    <scope>NUCLEOTIDE SEQUENCE [LARGE SCALE GENOMIC DNA]</scope>
    <source>
        <strain evidence="3">P16(2019)</strain>
    </source>
</reference>
<protein>
    <submittedName>
        <fullName evidence="2">Uncharacterized protein</fullName>
    </submittedName>
</protein>
<comment type="caution">
    <text evidence="2">The sequence shown here is derived from an EMBL/GenBank/DDBJ whole genome shotgun (WGS) entry which is preliminary data.</text>
</comment>
<feature type="coiled-coil region" evidence="1">
    <location>
        <begin position="6"/>
        <end position="40"/>
    </location>
</feature>
<dbReference type="RefSeq" id="WP_143850417.1">
    <property type="nucleotide sequence ID" value="NZ_VLXZ01000017.1"/>
</dbReference>
<dbReference type="AlphaFoldDB" id="A0A553ZTU9"/>
<keyword evidence="3" id="KW-1185">Reference proteome</keyword>
<proteinExistence type="predicted"/>
<keyword evidence="1" id="KW-0175">Coiled coil</keyword>
<accession>A0A553ZTU9</accession>
<gene>
    <name evidence="2" type="ORF">FN960_18795</name>
</gene>
<evidence type="ECO:0000256" key="1">
    <source>
        <dbReference type="SAM" id="Coils"/>
    </source>
</evidence>
<organism evidence="2 3">
    <name type="scientific">Alkalicoccobacillus porphyridii</name>
    <dbReference type="NCBI Taxonomy" id="2597270"/>
    <lineage>
        <taxon>Bacteria</taxon>
        <taxon>Bacillati</taxon>
        <taxon>Bacillota</taxon>
        <taxon>Bacilli</taxon>
        <taxon>Bacillales</taxon>
        <taxon>Bacillaceae</taxon>
        <taxon>Alkalicoccobacillus</taxon>
    </lineage>
</organism>
<dbReference type="EMBL" id="VLXZ01000017">
    <property type="protein sequence ID" value="TSB44898.1"/>
    <property type="molecule type" value="Genomic_DNA"/>
</dbReference>
<name>A0A553ZTU9_9BACI</name>
<sequence>MDEQEIVSLEQWKHDLEKELKLFEEQKKMITSQIASLKAKKEIIQQVSNTFDQREDDLDQAEFEQHFEMQSINDELERLNLDLEYVTTSNHANAVYNDLVIQQIEQKLLEWEQRV</sequence>
<evidence type="ECO:0000313" key="3">
    <source>
        <dbReference type="Proteomes" id="UP000318521"/>
    </source>
</evidence>
<dbReference type="Proteomes" id="UP000318521">
    <property type="component" value="Unassembled WGS sequence"/>
</dbReference>
<evidence type="ECO:0000313" key="2">
    <source>
        <dbReference type="EMBL" id="TSB44898.1"/>
    </source>
</evidence>